<dbReference type="PANTHER" id="PTHR10060">
    <property type="entry name" value="TATD FAMILY DEOXYRIBONUCLEASE"/>
    <property type="match status" value="1"/>
</dbReference>
<dbReference type="GO" id="GO:0005829">
    <property type="term" value="C:cytosol"/>
    <property type="evidence" value="ECO:0007669"/>
    <property type="project" value="TreeGrafter"/>
</dbReference>
<keyword evidence="5" id="KW-1185">Reference proteome</keyword>
<evidence type="ECO:0000256" key="1">
    <source>
        <dbReference type="ARBA" id="ARBA00009275"/>
    </source>
</evidence>
<dbReference type="InterPro" id="IPR032466">
    <property type="entry name" value="Metal_Hydrolase"/>
</dbReference>
<evidence type="ECO:0000256" key="2">
    <source>
        <dbReference type="ARBA" id="ARBA00022801"/>
    </source>
</evidence>
<feature type="non-terminal residue" evidence="4">
    <location>
        <position position="1"/>
    </location>
</feature>
<name>A0AA89B9N2_9ASTE</name>
<dbReference type="GO" id="GO:0008296">
    <property type="term" value="F:3'-5'-DNA exonuclease activity"/>
    <property type="evidence" value="ECO:0007669"/>
    <property type="project" value="TreeGrafter"/>
</dbReference>
<feature type="transmembrane region" description="Helical" evidence="3">
    <location>
        <begin position="44"/>
        <end position="66"/>
    </location>
</feature>
<dbReference type="PANTHER" id="PTHR10060:SF15">
    <property type="entry name" value="DEOXYRIBONUCLEASE TATDN1"/>
    <property type="match status" value="1"/>
</dbReference>
<comment type="similarity">
    <text evidence="1">Belongs to the metallo-dependent hydrolases superfamily. TatD-type hydrolase family.</text>
</comment>
<comment type="caution">
    <text evidence="4">The sequence shown here is derived from an EMBL/GenBank/DDBJ whole genome shotgun (WGS) entry which is preliminary data.</text>
</comment>
<keyword evidence="2" id="KW-0378">Hydrolase</keyword>
<organism evidence="4 5">
    <name type="scientific">Escallonia herrerae</name>
    <dbReference type="NCBI Taxonomy" id="1293975"/>
    <lineage>
        <taxon>Eukaryota</taxon>
        <taxon>Viridiplantae</taxon>
        <taxon>Streptophyta</taxon>
        <taxon>Embryophyta</taxon>
        <taxon>Tracheophyta</taxon>
        <taxon>Spermatophyta</taxon>
        <taxon>Magnoliopsida</taxon>
        <taxon>eudicotyledons</taxon>
        <taxon>Gunneridae</taxon>
        <taxon>Pentapetalae</taxon>
        <taxon>asterids</taxon>
        <taxon>campanulids</taxon>
        <taxon>Escalloniales</taxon>
        <taxon>Escalloniaceae</taxon>
        <taxon>Escallonia</taxon>
    </lineage>
</organism>
<reference evidence="4" key="1">
    <citation type="submission" date="2022-12" db="EMBL/GenBank/DDBJ databases">
        <title>Draft genome assemblies for two species of Escallonia (Escalloniales).</title>
        <authorList>
            <person name="Chanderbali A."/>
            <person name="Dervinis C."/>
            <person name="Anghel I."/>
            <person name="Soltis D."/>
            <person name="Soltis P."/>
            <person name="Zapata F."/>
        </authorList>
    </citation>
    <scope>NUCLEOTIDE SEQUENCE</scope>
    <source>
        <strain evidence="4">UCBG64.0493</strain>
        <tissue evidence="4">Leaf</tissue>
    </source>
</reference>
<keyword evidence="3" id="KW-0472">Membrane</keyword>
<evidence type="ECO:0000313" key="4">
    <source>
        <dbReference type="EMBL" id="KAK3029267.1"/>
    </source>
</evidence>
<feature type="transmembrane region" description="Helical" evidence="3">
    <location>
        <begin position="78"/>
        <end position="95"/>
    </location>
</feature>
<evidence type="ECO:0000313" key="5">
    <source>
        <dbReference type="Proteomes" id="UP001188597"/>
    </source>
</evidence>
<gene>
    <name evidence="4" type="ORF">RJ639_039507</name>
</gene>
<sequence length="443" mass="49958">IQQGASISLSLPFCVSLGDTFEHDDNSNDWQEPRHLLQITFKSLYTEMITNCLAIFLLSLVSIFFLTDIAVNFTGSSTFLLLHFLDLFLFFDMLIKPSTDNMFKGIYNVKQCHLQDISAVLGRAWSAGIDRIIVTGGSLEESKEALAIAETDGLLLGFSAPWVCTRQDAMWEFDGSGDPEGHFQALLSLAKEGVEKGKEAFSPDCSSSSRSNMQIRDVIRKDTVKPVCMEDFMSAEKLPTRFSDEDMKLASLVMAIGECGLDYDRLHFCPSEIRKRYFKRQFELAYAKKLPMFCTCKQQLKISVTFWSKIRRRYAEHIICIMCCGVDGHVETYFYVSPLTFFPWFSVGVAHSFTGSEEERDRLLSFKYLFLGANLVKQNNISLLEIGSVKSWRQVLEVVAGCKGITDITPLSKTLYHNTCRVFFPHDLDSAADALLAGSQNTL</sequence>
<keyword evidence="3" id="KW-1133">Transmembrane helix</keyword>
<dbReference type="SUPFAM" id="SSF51556">
    <property type="entry name" value="Metallo-dependent hydrolases"/>
    <property type="match status" value="1"/>
</dbReference>
<proteinExistence type="inferred from homology"/>
<accession>A0AA89B9N2</accession>
<dbReference type="EMBL" id="JAVXUP010000384">
    <property type="protein sequence ID" value="KAK3029267.1"/>
    <property type="molecule type" value="Genomic_DNA"/>
</dbReference>
<dbReference type="Gene3D" id="3.20.20.140">
    <property type="entry name" value="Metal-dependent hydrolases"/>
    <property type="match status" value="1"/>
</dbReference>
<keyword evidence="3" id="KW-0812">Transmembrane</keyword>
<dbReference type="AlphaFoldDB" id="A0AA89B9N2"/>
<evidence type="ECO:0000256" key="3">
    <source>
        <dbReference type="SAM" id="Phobius"/>
    </source>
</evidence>
<dbReference type="InterPro" id="IPR050891">
    <property type="entry name" value="TatD-type_Hydrolase"/>
</dbReference>
<protein>
    <submittedName>
        <fullName evidence="4">Uncharacterized protein</fullName>
    </submittedName>
</protein>
<dbReference type="Proteomes" id="UP001188597">
    <property type="component" value="Unassembled WGS sequence"/>
</dbReference>